<dbReference type="InterPro" id="IPR036249">
    <property type="entry name" value="Thioredoxin-like_sf"/>
</dbReference>
<feature type="disulfide bond" description="Redox-active" evidence="3">
    <location>
        <begin position="101"/>
        <end position="105"/>
    </location>
</feature>
<comment type="caution">
    <text evidence="5">The sequence shown here is derived from an EMBL/GenBank/DDBJ whole genome shotgun (WGS) entry which is preliminary data.</text>
</comment>
<dbReference type="CDD" id="cd02968">
    <property type="entry name" value="SCO"/>
    <property type="match status" value="1"/>
</dbReference>
<name>A0A8J7WPL5_9ACTN</name>
<accession>A0A8J7WPL5</accession>
<proteinExistence type="inferred from homology"/>
<gene>
    <name evidence="5" type="ORF">KGA66_13175</name>
</gene>
<dbReference type="GO" id="GO:0046872">
    <property type="term" value="F:metal ion binding"/>
    <property type="evidence" value="ECO:0007669"/>
    <property type="project" value="UniProtKB-KW"/>
</dbReference>
<feature type="binding site" evidence="2">
    <location>
        <position position="101"/>
    </location>
    <ligand>
        <name>Cu cation</name>
        <dbReference type="ChEBI" id="CHEBI:23378"/>
    </ligand>
</feature>
<evidence type="ECO:0000313" key="5">
    <source>
        <dbReference type="EMBL" id="MBS2964002.1"/>
    </source>
</evidence>
<evidence type="ECO:0000256" key="2">
    <source>
        <dbReference type="PIRSR" id="PIRSR603782-1"/>
    </source>
</evidence>
<keyword evidence="4" id="KW-0732">Signal</keyword>
<dbReference type="AlphaFoldDB" id="A0A8J7WPL5"/>
<evidence type="ECO:0000256" key="3">
    <source>
        <dbReference type="PIRSR" id="PIRSR603782-2"/>
    </source>
</evidence>
<protein>
    <submittedName>
        <fullName evidence="5">SCO family protein</fullName>
    </submittedName>
</protein>
<feature type="chain" id="PRO_5038985621" evidence="4">
    <location>
        <begin position="37"/>
        <end position="278"/>
    </location>
</feature>
<dbReference type="EMBL" id="JAGSXH010000039">
    <property type="protein sequence ID" value="MBS2964002.1"/>
    <property type="molecule type" value="Genomic_DNA"/>
</dbReference>
<feature type="binding site" evidence="2">
    <location>
        <position position="105"/>
    </location>
    <ligand>
        <name>Cu cation</name>
        <dbReference type="ChEBI" id="CHEBI:23378"/>
    </ligand>
</feature>
<sequence>MTDNPDAARPPRSRRRGSGRRALLAALATACLPLSACTAAGGDTSGAAAPAPGASAGNSAMDIALPQAILNLPLEDSSGHPAALSSFKGKILVINDVMTLCQETCPLDTADLVQAARAVQKAGLGDRVEFLSITIDPQRDTTAQLAAYRRLYAPAPADWAILTGPAQDLATLWHNFGVWIQKVPEGAVPAKNWLTGAPLTYDLNHSDDVFFIDGDGHEQTLLDGPAHVEQGTALPSALRSFLNDNGRQNLDHPGGDAWTTQQALQIVSGLVHKPIPLS</sequence>
<organism evidence="5 6">
    <name type="scientific">Actinocrinis puniceicyclus</name>
    <dbReference type="NCBI Taxonomy" id="977794"/>
    <lineage>
        <taxon>Bacteria</taxon>
        <taxon>Bacillati</taxon>
        <taxon>Actinomycetota</taxon>
        <taxon>Actinomycetes</taxon>
        <taxon>Catenulisporales</taxon>
        <taxon>Actinospicaceae</taxon>
        <taxon>Actinocrinis</taxon>
    </lineage>
</organism>
<evidence type="ECO:0000256" key="4">
    <source>
        <dbReference type="SAM" id="SignalP"/>
    </source>
</evidence>
<evidence type="ECO:0000313" key="6">
    <source>
        <dbReference type="Proteomes" id="UP000677913"/>
    </source>
</evidence>
<dbReference type="Pfam" id="PF02630">
    <property type="entry name" value="SCO1-SenC"/>
    <property type="match status" value="1"/>
</dbReference>
<comment type="similarity">
    <text evidence="1">Belongs to the SCO1/2 family.</text>
</comment>
<dbReference type="Gene3D" id="3.40.30.10">
    <property type="entry name" value="Glutaredoxin"/>
    <property type="match status" value="1"/>
</dbReference>
<reference evidence="5" key="1">
    <citation type="submission" date="2021-04" db="EMBL/GenBank/DDBJ databases">
        <title>Genome based classification of Actinospica acidithermotolerans sp. nov., an actinobacterium isolated from an Indonesian hot spring.</title>
        <authorList>
            <person name="Kusuma A.B."/>
            <person name="Putra K.E."/>
            <person name="Nafisah S."/>
            <person name="Loh J."/>
            <person name="Nouioui I."/>
            <person name="Goodfellow M."/>
        </authorList>
    </citation>
    <scope>NUCLEOTIDE SEQUENCE</scope>
    <source>
        <strain evidence="5">DSM 45618</strain>
    </source>
</reference>
<evidence type="ECO:0000256" key="1">
    <source>
        <dbReference type="ARBA" id="ARBA00010996"/>
    </source>
</evidence>
<dbReference type="PANTHER" id="PTHR12151:SF25">
    <property type="entry name" value="LINALOOL DEHYDRATASE_ISOMERASE DOMAIN-CONTAINING PROTEIN"/>
    <property type="match status" value="1"/>
</dbReference>
<dbReference type="RefSeq" id="WP_211468227.1">
    <property type="nucleotide sequence ID" value="NZ_JAGSXH010000039.1"/>
</dbReference>
<dbReference type="InterPro" id="IPR003782">
    <property type="entry name" value="SCO1/SenC"/>
</dbReference>
<keyword evidence="2" id="KW-0479">Metal-binding</keyword>
<keyword evidence="6" id="KW-1185">Reference proteome</keyword>
<keyword evidence="3" id="KW-1015">Disulfide bond</keyword>
<keyword evidence="2" id="KW-0186">Copper</keyword>
<dbReference type="SUPFAM" id="SSF52833">
    <property type="entry name" value="Thioredoxin-like"/>
    <property type="match status" value="1"/>
</dbReference>
<dbReference type="PANTHER" id="PTHR12151">
    <property type="entry name" value="ELECTRON TRANSPORT PROTIN SCO1/SENC FAMILY MEMBER"/>
    <property type="match status" value="1"/>
</dbReference>
<dbReference type="Proteomes" id="UP000677913">
    <property type="component" value="Unassembled WGS sequence"/>
</dbReference>
<feature type="signal peptide" evidence="4">
    <location>
        <begin position="1"/>
        <end position="36"/>
    </location>
</feature>